<evidence type="ECO:0000313" key="3">
    <source>
        <dbReference type="Proteomes" id="UP000193922"/>
    </source>
</evidence>
<dbReference type="EMBL" id="MCFD01000005">
    <property type="protein sequence ID" value="ORX70901.1"/>
    <property type="molecule type" value="Genomic_DNA"/>
</dbReference>
<evidence type="ECO:0000313" key="2">
    <source>
        <dbReference type="EMBL" id="ORX70901.1"/>
    </source>
</evidence>
<dbReference type="Proteomes" id="UP000193922">
    <property type="component" value="Unassembled WGS sequence"/>
</dbReference>
<dbReference type="RefSeq" id="XP_040744480.1">
    <property type="nucleotide sequence ID" value="XM_040887328.1"/>
</dbReference>
<feature type="compositionally biased region" description="Low complexity" evidence="1">
    <location>
        <begin position="74"/>
        <end position="85"/>
    </location>
</feature>
<comment type="caution">
    <text evidence="2">The sequence shown here is derived from an EMBL/GenBank/DDBJ whole genome shotgun (WGS) entry which is preliminary data.</text>
</comment>
<proteinExistence type="predicted"/>
<dbReference type="GeneID" id="63803976"/>
<evidence type="ECO:0000256" key="1">
    <source>
        <dbReference type="SAM" id="MobiDB-lite"/>
    </source>
</evidence>
<organism evidence="2 3">
    <name type="scientific">Linderina pennispora</name>
    <dbReference type="NCBI Taxonomy" id="61395"/>
    <lineage>
        <taxon>Eukaryota</taxon>
        <taxon>Fungi</taxon>
        <taxon>Fungi incertae sedis</taxon>
        <taxon>Zoopagomycota</taxon>
        <taxon>Kickxellomycotina</taxon>
        <taxon>Kickxellomycetes</taxon>
        <taxon>Kickxellales</taxon>
        <taxon>Kickxellaceae</taxon>
        <taxon>Linderina</taxon>
    </lineage>
</organism>
<dbReference type="AlphaFoldDB" id="A0A1Y1WBI7"/>
<accession>A0A1Y1WBI7</accession>
<dbReference type="OrthoDB" id="5594469at2759"/>
<sequence>MTKYDNVAAQAMSHIVITFDANTPKQIMDSYRDALGTLSGYTMKEYADYLSSSGFISNVVFNSQVTSAVAPTLSSSGNTHENSSSQEDKSKSHSGSASDDDEATSGLDSTHSSGATKLSVSVAALVAVAAQFM</sequence>
<name>A0A1Y1WBI7_9FUNG</name>
<gene>
    <name evidence="2" type="ORF">DL89DRAFT_267003</name>
</gene>
<keyword evidence="3" id="KW-1185">Reference proteome</keyword>
<protein>
    <submittedName>
        <fullName evidence="2">Uncharacterized protein</fullName>
    </submittedName>
</protein>
<reference evidence="2 3" key="1">
    <citation type="submission" date="2016-07" db="EMBL/GenBank/DDBJ databases">
        <title>Pervasive Adenine N6-methylation of Active Genes in Fungi.</title>
        <authorList>
            <consortium name="DOE Joint Genome Institute"/>
            <person name="Mondo S.J."/>
            <person name="Dannebaum R.O."/>
            <person name="Kuo R.C."/>
            <person name="Labutti K."/>
            <person name="Haridas S."/>
            <person name="Kuo A."/>
            <person name="Salamov A."/>
            <person name="Ahrendt S.R."/>
            <person name="Lipzen A."/>
            <person name="Sullivan W."/>
            <person name="Andreopoulos W.B."/>
            <person name="Clum A."/>
            <person name="Lindquist E."/>
            <person name="Daum C."/>
            <person name="Ramamoorthy G.K."/>
            <person name="Gryganskyi A."/>
            <person name="Culley D."/>
            <person name="Magnuson J.K."/>
            <person name="James T.Y."/>
            <person name="O'Malley M.A."/>
            <person name="Stajich J.E."/>
            <person name="Spatafora J.W."/>
            <person name="Visel A."/>
            <person name="Grigoriev I.V."/>
        </authorList>
    </citation>
    <scope>NUCLEOTIDE SEQUENCE [LARGE SCALE GENOMIC DNA]</scope>
    <source>
        <strain evidence="2 3">ATCC 12442</strain>
    </source>
</reference>
<feature type="region of interest" description="Disordered" evidence="1">
    <location>
        <begin position="71"/>
        <end position="113"/>
    </location>
</feature>